<comment type="pathway">
    <text evidence="2">Cofactor biosynthesis; ubiquinone biosynthesis.</text>
</comment>
<evidence type="ECO:0000256" key="6">
    <source>
        <dbReference type="ARBA" id="ARBA00023002"/>
    </source>
</evidence>
<evidence type="ECO:0000256" key="8">
    <source>
        <dbReference type="SAM" id="Phobius"/>
    </source>
</evidence>
<keyword evidence="8" id="KW-0812">Transmembrane</keyword>
<dbReference type="Proteomes" id="UP000502297">
    <property type="component" value="Chromosome"/>
</dbReference>
<evidence type="ECO:0000256" key="3">
    <source>
        <dbReference type="ARBA" id="ARBA00005349"/>
    </source>
</evidence>
<dbReference type="Pfam" id="PF01494">
    <property type="entry name" value="FAD_binding_3"/>
    <property type="match status" value="1"/>
</dbReference>
<name>A0A6G8RWW8_9GAMM</name>
<dbReference type="UniPathway" id="UPA00232"/>
<keyword evidence="4" id="KW-0285">Flavoprotein</keyword>
<evidence type="ECO:0000256" key="2">
    <source>
        <dbReference type="ARBA" id="ARBA00004749"/>
    </source>
</evidence>
<keyword evidence="8" id="KW-0472">Membrane</keyword>
<dbReference type="GO" id="GO:0008681">
    <property type="term" value="F:2-octaprenyl-6-methoxyphenol hydroxylase activity"/>
    <property type="evidence" value="ECO:0007669"/>
    <property type="project" value="TreeGrafter"/>
</dbReference>
<dbReference type="SUPFAM" id="SSF51905">
    <property type="entry name" value="FAD/NAD(P)-binding domain"/>
    <property type="match status" value="1"/>
</dbReference>
<dbReference type="InterPro" id="IPR051205">
    <property type="entry name" value="UbiH/COQ6_monooxygenase"/>
</dbReference>
<protein>
    <submittedName>
        <fullName evidence="10">Ubiquinone biosynthesis protein UbiH</fullName>
    </submittedName>
</protein>
<keyword evidence="8" id="KW-1133">Transmembrane helix</keyword>
<dbReference type="PANTHER" id="PTHR43876:SF8">
    <property type="entry name" value="2-OCTAPRENYL-6-METHOXYPHENOL HYDROXYLASE"/>
    <property type="match status" value="1"/>
</dbReference>
<dbReference type="InterPro" id="IPR002938">
    <property type="entry name" value="FAD-bd"/>
</dbReference>
<keyword evidence="6" id="KW-0560">Oxidoreductase</keyword>
<gene>
    <name evidence="10" type="ORF">G8E00_10960</name>
</gene>
<keyword evidence="7" id="KW-0503">Monooxygenase</keyword>
<evidence type="ECO:0000313" key="10">
    <source>
        <dbReference type="EMBL" id="QIO06436.1"/>
    </source>
</evidence>
<keyword evidence="11" id="KW-1185">Reference proteome</keyword>
<dbReference type="PRINTS" id="PR00420">
    <property type="entry name" value="RNGMNOXGNASE"/>
</dbReference>
<dbReference type="KEGG" id="asha:G8E00_10960"/>
<keyword evidence="5" id="KW-0274">FAD</keyword>
<dbReference type="Gene3D" id="3.50.50.60">
    <property type="entry name" value="FAD/NAD(P)-binding domain"/>
    <property type="match status" value="2"/>
</dbReference>
<feature type="transmembrane region" description="Helical" evidence="8">
    <location>
        <begin position="6"/>
        <end position="22"/>
    </location>
</feature>
<comment type="similarity">
    <text evidence="3">Belongs to the UbiH/COQ6 family.</text>
</comment>
<proteinExistence type="inferred from homology"/>
<dbReference type="RefSeq" id="WP_166224561.1">
    <property type="nucleotide sequence ID" value="NZ_CP049801.1"/>
</dbReference>
<dbReference type="EMBL" id="CP049801">
    <property type="protein sequence ID" value="QIO06436.1"/>
    <property type="molecule type" value="Genomic_DNA"/>
</dbReference>
<sequence>MQQEVIIVGGGMVGLSLALMLAKQNIAVKLLEAIKYPNYDDENLAPYHSSFDARNTALSRRSVQIYNELGLWSLLQEHATPILQVHITEQGSFGKARLVAEQEKVESFGQVIENAWLGRVLLTQVRQNALIELIDGLKVTSLTQDAEICTIEAERDGKAIEPFSSKLVIAADGRDSFCRQALGVGVDVHDYDQVAIVTAVQTSKPHQHVGFERFSHLGPLALLPLPGEYRRSVVWPVKKGTEGEWLGEENDQHFLDALQHTYGDRAGKFLKTGKRFSFPLSQVLAHKQAVGRVILMGNAAHTIHPVAGQGFNLCLRDAHVLVRFMTEHLTTSEDIGEPEMLKAYEQARLKDQQRVIKFCDSVVRGFSNQNPVLKLLRNTGLVAFDVIPGIKPLVANYAMGLKA</sequence>
<evidence type="ECO:0000256" key="5">
    <source>
        <dbReference type="ARBA" id="ARBA00022827"/>
    </source>
</evidence>
<reference evidence="10 11" key="1">
    <citation type="submission" date="2020-03" db="EMBL/GenBank/DDBJ databases">
        <authorList>
            <person name="Zhu W."/>
        </authorList>
    </citation>
    <scope>NUCLEOTIDE SEQUENCE [LARGE SCALE GENOMIC DNA]</scope>
    <source>
        <strain evidence="10 11">323-1</strain>
    </source>
</reference>
<dbReference type="PANTHER" id="PTHR43876">
    <property type="entry name" value="UBIQUINONE BIOSYNTHESIS MONOOXYGENASE COQ6, MITOCHONDRIAL"/>
    <property type="match status" value="1"/>
</dbReference>
<evidence type="ECO:0000313" key="11">
    <source>
        <dbReference type="Proteomes" id="UP000502297"/>
    </source>
</evidence>
<dbReference type="InterPro" id="IPR010971">
    <property type="entry name" value="UbiH/COQ6"/>
</dbReference>
<comment type="cofactor">
    <cofactor evidence="1">
        <name>FAD</name>
        <dbReference type="ChEBI" id="CHEBI:57692"/>
    </cofactor>
</comment>
<keyword evidence="10" id="KW-0830">Ubiquinone</keyword>
<organism evidence="10 11">
    <name type="scientific">Acinetobacter shaoyimingii</name>
    <dbReference type="NCBI Taxonomy" id="2715164"/>
    <lineage>
        <taxon>Bacteria</taxon>
        <taxon>Pseudomonadati</taxon>
        <taxon>Pseudomonadota</taxon>
        <taxon>Gammaproteobacteria</taxon>
        <taxon>Moraxellales</taxon>
        <taxon>Moraxellaceae</taxon>
        <taxon>Acinetobacter</taxon>
    </lineage>
</organism>
<dbReference type="InterPro" id="IPR036188">
    <property type="entry name" value="FAD/NAD-bd_sf"/>
</dbReference>
<evidence type="ECO:0000259" key="9">
    <source>
        <dbReference type="Pfam" id="PF01494"/>
    </source>
</evidence>
<dbReference type="GO" id="GO:0006744">
    <property type="term" value="P:ubiquinone biosynthetic process"/>
    <property type="evidence" value="ECO:0007669"/>
    <property type="project" value="UniProtKB-UniPathway"/>
</dbReference>
<dbReference type="GO" id="GO:0071949">
    <property type="term" value="F:FAD binding"/>
    <property type="evidence" value="ECO:0007669"/>
    <property type="project" value="InterPro"/>
</dbReference>
<feature type="domain" description="FAD-binding" evidence="9">
    <location>
        <begin position="4"/>
        <end position="358"/>
    </location>
</feature>
<dbReference type="AlphaFoldDB" id="A0A6G8RWW8"/>
<evidence type="ECO:0000256" key="7">
    <source>
        <dbReference type="ARBA" id="ARBA00023033"/>
    </source>
</evidence>
<evidence type="ECO:0000256" key="4">
    <source>
        <dbReference type="ARBA" id="ARBA00022630"/>
    </source>
</evidence>
<evidence type="ECO:0000256" key="1">
    <source>
        <dbReference type="ARBA" id="ARBA00001974"/>
    </source>
</evidence>
<accession>A0A6G8RWW8</accession>
<dbReference type="NCBIfam" id="TIGR01988">
    <property type="entry name" value="Ubi-OHases"/>
    <property type="match status" value="1"/>
</dbReference>